<keyword evidence="2" id="KW-1133">Transmembrane helix</keyword>
<reference evidence="3 4" key="1">
    <citation type="journal article" date="2023" name="Nucleic Acids Res.">
        <title>The hologenome of Daphnia magna reveals possible DNA methylation and microbiome-mediated evolution of the host genome.</title>
        <authorList>
            <person name="Chaturvedi A."/>
            <person name="Li X."/>
            <person name="Dhandapani V."/>
            <person name="Marshall H."/>
            <person name="Kissane S."/>
            <person name="Cuenca-Cambronero M."/>
            <person name="Asole G."/>
            <person name="Calvet F."/>
            <person name="Ruiz-Romero M."/>
            <person name="Marangio P."/>
            <person name="Guigo R."/>
            <person name="Rago D."/>
            <person name="Mirbahai L."/>
            <person name="Eastwood N."/>
            <person name="Colbourne J.K."/>
            <person name="Zhou J."/>
            <person name="Mallon E."/>
            <person name="Orsini L."/>
        </authorList>
    </citation>
    <scope>NUCLEOTIDE SEQUENCE [LARGE SCALE GENOMIC DNA]</scope>
    <source>
        <strain evidence="3">LRV0_1</strain>
    </source>
</reference>
<protein>
    <submittedName>
        <fullName evidence="3">Uncharacterized protein</fullName>
    </submittedName>
</protein>
<name>A0ABQ9YWQ8_9CRUS</name>
<proteinExistence type="predicted"/>
<keyword evidence="2" id="KW-0812">Transmembrane</keyword>
<evidence type="ECO:0000313" key="3">
    <source>
        <dbReference type="EMBL" id="KAK4005082.1"/>
    </source>
</evidence>
<keyword evidence="2" id="KW-0472">Membrane</keyword>
<gene>
    <name evidence="3" type="ORF">OUZ56_006806</name>
</gene>
<dbReference type="Proteomes" id="UP001234178">
    <property type="component" value="Unassembled WGS sequence"/>
</dbReference>
<evidence type="ECO:0000256" key="2">
    <source>
        <dbReference type="SAM" id="Phobius"/>
    </source>
</evidence>
<keyword evidence="4" id="KW-1185">Reference proteome</keyword>
<feature type="region of interest" description="Disordered" evidence="1">
    <location>
        <begin position="21"/>
        <end position="41"/>
    </location>
</feature>
<accession>A0ABQ9YWQ8</accession>
<feature type="transmembrane region" description="Helical" evidence="2">
    <location>
        <begin position="75"/>
        <end position="92"/>
    </location>
</feature>
<comment type="caution">
    <text evidence="3">The sequence shown here is derived from an EMBL/GenBank/DDBJ whole genome shotgun (WGS) entry which is preliminary data.</text>
</comment>
<feature type="compositionally biased region" description="Polar residues" evidence="1">
    <location>
        <begin position="23"/>
        <end position="41"/>
    </location>
</feature>
<sequence length="137" mass="15040">MSKDDHSEDVTTLLCTDVRPEVETNSSPSEYNSETVNGSPSTCNSVPADLLVGSVRLSFHSYCRCSTLLTQPTRLVITFGVWAITFAIIVCIRQQGMYTGLQETSARFTFCAFSHRWIKPLLIALERLEAAGIGFGG</sequence>
<organism evidence="3 4">
    <name type="scientific">Daphnia magna</name>
    <dbReference type="NCBI Taxonomy" id="35525"/>
    <lineage>
        <taxon>Eukaryota</taxon>
        <taxon>Metazoa</taxon>
        <taxon>Ecdysozoa</taxon>
        <taxon>Arthropoda</taxon>
        <taxon>Crustacea</taxon>
        <taxon>Branchiopoda</taxon>
        <taxon>Diplostraca</taxon>
        <taxon>Cladocera</taxon>
        <taxon>Anomopoda</taxon>
        <taxon>Daphniidae</taxon>
        <taxon>Daphnia</taxon>
    </lineage>
</organism>
<dbReference type="EMBL" id="JAOYFB010000001">
    <property type="protein sequence ID" value="KAK4005082.1"/>
    <property type="molecule type" value="Genomic_DNA"/>
</dbReference>
<evidence type="ECO:0000256" key="1">
    <source>
        <dbReference type="SAM" id="MobiDB-lite"/>
    </source>
</evidence>
<evidence type="ECO:0000313" key="4">
    <source>
        <dbReference type="Proteomes" id="UP001234178"/>
    </source>
</evidence>